<reference evidence="2 3" key="1">
    <citation type="submission" date="2016-04" db="EMBL/GenBank/DDBJ databases">
        <title>A degradative enzymes factory behind the ericoid mycorrhizal symbiosis.</title>
        <authorList>
            <consortium name="DOE Joint Genome Institute"/>
            <person name="Martino E."/>
            <person name="Morin E."/>
            <person name="Grelet G."/>
            <person name="Kuo A."/>
            <person name="Kohler A."/>
            <person name="Daghino S."/>
            <person name="Barry K."/>
            <person name="Choi C."/>
            <person name="Cichocki N."/>
            <person name="Clum A."/>
            <person name="Copeland A."/>
            <person name="Hainaut M."/>
            <person name="Haridas S."/>
            <person name="Labutti K."/>
            <person name="Lindquist E."/>
            <person name="Lipzen A."/>
            <person name="Khouja H.-R."/>
            <person name="Murat C."/>
            <person name="Ohm R."/>
            <person name="Olson A."/>
            <person name="Spatafora J."/>
            <person name="Veneault-Fourrey C."/>
            <person name="Henrissat B."/>
            <person name="Grigoriev I."/>
            <person name="Martin F."/>
            <person name="Perotto S."/>
        </authorList>
    </citation>
    <scope>NUCLEOTIDE SEQUENCE [LARGE SCALE GENOMIC DNA]</scope>
    <source>
        <strain evidence="2 3">F</strain>
    </source>
</reference>
<organism evidence="2 3">
    <name type="scientific">Hyaloscypha variabilis (strain UAMH 11265 / GT02V1 / F)</name>
    <name type="common">Meliniomyces variabilis</name>
    <dbReference type="NCBI Taxonomy" id="1149755"/>
    <lineage>
        <taxon>Eukaryota</taxon>
        <taxon>Fungi</taxon>
        <taxon>Dikarya</taxon>
        <taxon>Ascomycota</taxon>
        <taxon>Pezizomycotina</taxon>
        <taxon>Leotiomycetes</taxon>
        <taxon>Helotiales</taxon>
        <taxon>Hyaloscyphaceae</taxon>
        <taxon>Hyaloscypha</taxon>
        <taxon>Hyaloscypha variabilis</taxon>
    </lineage>
</organism>
<dbReference type="EMBL" id="KZ613949">
    <property type="protein sequence ID" value="PMD37408.1"/>
    <property type="molecule type" value="Genomic_DNA"/>
</dbReference>
<evidence type="ECO:0000256" key="1">
    <source>
        <dbReference type="SAM" id="MobiDB-lite"/>
    </source>
</evidence>
<name>A0A2J6RFY3_HYAVF</name>
<keyword evidence="3" id="KW-1185">Reference proteome</keyword>
<protein>
    <submittedName>
        <fullName evidence="2">Uncharacterized protein</fullName>
    </submittedName>
</protein>
<dbReference type="AlphaFoldDB" id="A0A2J6RFY3"/>
<dbReference type="STRING" id="1149755.A0A2J6RFY3"/>
<gene>
    <name evidence="2" type="ORF">L207DRAFT_432847</name>
</gene>
<dbReference type="OrthoDB" id="4500473at2759"/>
<feature type="region of interest" description="Disordered" evidence="1">
    <location>
        <begin position="173"/>
        <end position="192"/>
    </location>
</feature>
<dbReference type="Proteomes" id="UP000235786">
    <property type="component" value="Unassembled WGS sequence"/>
</dbReference>
<accession>A0A2J6RFY3</accession>
<evidence type="ECO:0000313" key="2">
    <source>
        <dbReference type="EMBL" id="PMD37408.1"/>
    </source>
</evidence>
<evidence type="ECO:0000313" key="3">
    <source>
        <dbReference type="Proteomes" id="UP000235786"/>
    </source>
</evidence>
<proteinExistence type="predicted"/>
<sequence length="288" mass="31872">MSNPVFYYFFAPTWDFPPEGPIRLGNIITSIKKPEQPLYTAPLPSDPEVFSSEKSHVEFSKERLRGGKFSILTKFLSLLGVGIDVGVTWDKSNDDCYTFQRVDTSQFIPNEEYLQRCIEAAPVRRYLDKSRYRKPIYIITGIKTVTGAKAKSHKSRGVCGSLGIKVDSTVKSDGTAPIGGGTSGPTIEGRTENKMGTTWGGSSDFVFAFKVRKLKVEQRTGTVRDGDDYTTGALLGCEVEKEGVPELSISTEEDPTAEDEGFEKEELMEGDTIIFCAVPRADYQEEVV</sequence>